<sequence length="436" mass="47724">MGQAPSSKSLTASPVSKPSPTVPPSSSKAPASVASRSIGTARPPLAPGPPSSVGKAPNVSRSSTITARPASVRGAPAPPIKQPALPLERERNLKRKKGFDYLLVTIEFQKGKKFGLGMVHTENRVLVNKVDDGSMCSDSMKYLDRICDVEGIPVTDKELCKKQIVKALKKDQKVSLAVERPITKDRISQVQDLLKRLETQPPSVVLEMDVRDIIARYNQRLQRGEIGKEQSAMKKKDHAAAKVSLDPGIPTIPIGMDNSHLQEDLEKVPVKTYETSLARLQNQDDAQKSAASITTMLNQQEQMPQSPVLQTSPIPPPEIPAMPAMSIETQNPAPQALVPVSFPEQKLNAVVAPSNPPAPEPPGNDYSPCFSHDNVIMELKEFEHINGSTGDLHDASTELDNIQEEEQPSVRLQYGLSPFTRRFKLLFKRLVRRFVG</sequence>
<dbReference type="Gene3D" id="2.30.42.10">
    <property type="match status" value="1"/>
</dbReference>
<feature type="compositionally biased region" description="Low complexity" evidence="1">
    <location>
        <begin position="11"/>
        <end position="35"/>
    </location>
</feature>
<reference evidence="2" key="1">
    <citation type="submission" date="2023-07" db="EMBL/GenBank/DDBJ databases">
        <authorList>
            <consortium name="CYATHOMIX"/>
        </authorList>
    </citation>
    <scope>NUCLEOTIDE SEQUENCE</scope>
    <source>
        <strain evidence="2">N/A</strain>
    </source>
</reference>
<evidence type="ECO:0008006" key="4">
    <source>
        <dbReference type="Google" id="ProtNLM"/>
    </source>
</evidence>
<dbReference type="Proteomes" id="UP001176961">
    <property type="component" value="Unassembled WGS sequence"/>
</dbReference>
<feature type="region of interest" description="Disordered" evidence="1">
    <location>
        <begin position="1"/>
        <end position="84"/>
    </location>
</feature>
<organism evidence="2 3">
    <name type="scientific">Cylicocyclus nassatus</name>
    <name type="common">Nematode worm</name>
    <dbReference type="NCBI Taxonomy" id="53992"/>
    <lineage>
        <taxon>Eukaryota</taxon>
        <taxon>Metazoa</taxon>
        <taxon>Ecdysozoa</taxon>
        <taxon>Nematoda</taxon>
        <taxon>Chromadorea</taxon>
        <taxon>Rhabditida</taxon>
        <taxon>Rhabditina</taxon>
        <taxon>Rhabditomorpha</taxon>
        <taxon>Strongyloidea</taxon>
        <taxon>Strongylidae</taxon>
        <taxon>Cylicocyclus</taxon>
    </lineage>
</organism>
<dbReference type="InterPro" id="IPR036034">
    <property type="entry name" value="PDZ_sf"/>
</dbReference>
<dbReference type="AlphaFoldDB" id="A0AA36GWV2"/>
<feature type="compositionally biased region" description="Polar residues" evidence="1">
    <location>
        <begin position="1"/>
        <end position="10"/>
    </location>
</feature>
<comment type="caution">
    <text evidence="2">The sequence shown here is derived from an EMBL/GenBank/DDBJ whole genome shotgun (WGS) entry which is preliminary data.</text>
</comment>
<proteinExistence type="predicted"/>
<dbReference type="PANTHER" id="PTHR31327">
    <property type="entry name" value="SPERM MEIOSIS PDZ DOMAIN CONTAINING PROTEINS-RELATED"/>
    <property type="match status" value="1"/>
</dbReference>
<dbReference type="EMBL" id="CATQJL010000223">
    <property type="protein sequence ID" value="CAJ0599640.1"/>
    <property type="molecule type" value="Genomic_DNA"/>
</dbReference>
<dbReference type="InterPro" id="IPR040264">
    <property type="entry name" value="T15H9.4-like"/>
</dbReference>
<accession>A0AA36GWV2</accession>
<dbReference type="PANTHER" id="PTHR31327:SF6">
    <property type="entry name" value="PDZ DOMAIN-CONTAINING PROTEIN"/>
    <property type="match status" value="1"/>
</dbReference>
<name>A0AA36GWV2_CYLNA</name>
<gene>
    <name evidence="2" type="ORF">CYNAS_LOCUS11623</name>
</gene>
<evidence type="ECO:0000256" key="1">
    <source>
        <dbReference type="SAM" id="MobiDB-lite"/>
    </source>
</evidence>
<protein>
    <recommendedName>
        <fullName evidence="4">PDZ domain-containing protein</fullName>
    </recommendedName>
</protein>
<keyword evidence="3" id="KW-1185">Reference proteome</keyword>
<evidence type="ECO:0000313" key="3">
    <source>
        <dbReference type="Proteomes" id="UP001176961"/>
    </source>
</evidence>
<evidence type="ECO:0000313" key="2">
    <source>
        <dbReference type="EMBL" id="CAJ0599640.1"/>
    </source>
</evidence>
<dbReference type="SUPFAM" id="SSF50156">
    <property type="entry name" value="PDZ domain-like"/>
    <property type="match status" value="1"/>
</dbReference>